<dbReference type="Pfam" id="PF07732">
    <property type="entry name" value="Cu-oxidase_3"/>
    <property type="match status" value="1"/>
</dbReference>
<comment type="caution">
    <text evidence="7">The sequence shown here is derived from an EMBL/GenBank/DDBJ whole genome shotgun (WGS) entry which is preliminary data.</text>
</comment>
<dbReference type="InterPro" id="IPR008972">
    <property type="entry name" value="Cupredoxin"/>
</dbReference>
<dbReference type="Pfam" id="PF07731">
    <property type="entry name" value="Cu-oxidase_2"/>
    <property type="match status" value="1"/>
</dbReference>
<dbReference type="CDD" id="cd13900">
    <property type="entry name" value="CuRO_3_Tth-MCO_like"/>
    <property type="match status" value="1"/>
</dbReference>
<feature type="region of interest" description="Disordered" evidence="3">
    <location>
        <begin position="81"/>
        <end position="118"/>
    </location>
</feature>
<gene>
    <name evidence="7" type="ORF">GJR97_08210</name>
</gene>
<dbReference type="InterPro" id="IPR011707">
    <property type="entry name" value="Cu-oxidase-like_N"/>
</dbReference>
<keyword evidence="8" id="KW-1185">Reference proteome</keyword>
<dbReference type="Proteomes" id="UP000476511">
    <property type="component" value="Unassembled WGS sequence"/>
</dbReference>
<dbReference type="PANTHER" id="PTHR11709">
    <property type="entry name" value="MULTI-COPPER OXIDASE"/>
    <property type="match status" value="1"/>
</dbReference>
<dbReference type="PANTHER" id="PTHR11709:SF2">
    <property type="entry name" value="MULTICOPPER OXIDASE LPR1"/>
    <property type="match status" value="1"/>
</dbReference>
<dbReference type="InterPro" id="IPR002355">
    <property type="entry name" value="Cu_oxidase_Cu_BS"/>
</dbReference>
<keyword evidence="1" id="KW-0479">Metal-binding</keyword>
<evidence type="ECO:0000256" key="1">
    <source>
        <dbReference type="ARBA" id="ARBA00022723"/>
    </source>
</evidence>
<dbReference type="GO" id="GO:0016491">
    <property type="term" value="F:oxidoreductase activity"/>
    <property type="evidence" value="ECO:0007669"/>
    <property type="project" value="UniProtKB-KW"/>
</dbReference>
<evidence type="ECO:0000256" key="2">
    <source>
        <dbReference type="ARBA" id="ARBA00023002"/>
    </source>
</evidence>
<dbReference type="PROSITE" id="PS00080">
    <property type="entry name" value="MULTICOPPER_OXIDASE2"/>
    <property type="match status" value="1"/>
</dbReference>
<dbReference type="EMBL" id="WKJD01000012">
    <property type="protein sequence ID" value="MRX43712.1"/>
    <property type="molecule type" value="Genomic_DNA"/>
</dbReference>
<evidence type="ECO:0000256" key="3">
    <source>
        <dbReference type="SAM" id="MobiDB-lite"/>
    </source>
</evidence>
<dbReference type="CDD" id="cd13881">
    <property type="entry name" value="CuRO_2_McoC_like"/>
    <property type="match status" value="1"/>
</dbReference>
<sequence>MGVLLAAGRRVLGVRLGDLPRPLLAGVHGLRALRGPRRLSEPTPGPSRRSVLAIGAAAVGAIAVGASGLAWWTASQVTGTDPVAPGATDGTDASGSPADGSAGETFREPEVRSSSGGRLDLELAAAATTVSIDGRQVRVLGFEGGIPGPTLRVRAGDRISLRFRNELGATTNLHTHGLEVSPEGNSDNVFVMIPAGGTFDYAYELGDDHPPGVFWYHPHHHGTTAEQLFAGLYGAIIVEEPDPLEVDRERVLVIADISFDASGDVATATRFERMLGREGDLVLVNGLLLPTMAAAPGERERWRIVNACTSRYLRLRLDGQRMRLLGIDAGRFAEPRDVDEIVLLPGNRADVLVDAAAGEAVLQTLPFDRGSMGAMGAPRSATTGADLARFVVQGDAAASVAPLRAASAAPRDLRDEEVTGRRTLTLAMGGMGGGMGQGMAFTIDGRTFAEGRTDLEPRAGAIEEWTIENTSTMDHPFHLHVWPMQLVEVDGAPVSEVDRRDVVPVPAGGRVVVRIAFEGITGRTVYHCHILDHEDLGMMGAIRVA</sequence>
<evidence type="ECO:0000259" key="5">
    <source>
        <dbReference type="Pfam" id="PF07731"/>
    </source>
</evidence>
<dbReference type="InterPro" id="IPR001117">
    <property type="entry name" value="Cu-oxidase_2nd"/>
</dbReference>
<organism evidence="7 8">
    <name type="scientific">Agromyces kandeliae</name>
    <dbReference type="NCBI Taxonomy" id="2666141"/>
    <lineage>
        <taxon>Bacteria</taxon>
        <taxon>Bacillati</taxon>
        <taxon>Actinomycetota</taxon>
        <taxon>Actinomycetes</taxon>
        <taxon>Micrococcales</taxon>
        <taxon>Microbacteriaceae</taxon>
        <taxon>Agromyces</taxon>
    </lineage>
</organism>
<feature type="domain" description="Plastocyanin-like" evidence="6">
    <location>
        <begin position="127"/>
        <end position="241"/>
    </location>
</feature>
<feature type="domain" description="Plastocyanin-like" evidence="4">
    <location>
        <begin position="276"/>
        <end position="356"/>
    </location>
</feature>
<protein>
    <submittedName>
        <fullName evidence="7">Multicopper oxidase domain-containing protein</fullName>
    </submittedName>
</protein>
<evidence type="ECO:0000259" key="6">
    <source>
        <dbReference type="Pfam" id="PF07732"/>
    </source>
</evidence>
<evidence type="ECO:0000313" key="8">
    <source>
        <dbReference type="Proteomes" id="UP000476511"/>
    </source>
</evidence>
<dbReference type="Pfam" id="PF00394">
    <property type="entry name" value="Cu-oxidase"/>
    <property type="match status" value="1"/>
</dbReference>
<evidence type="ECO:0000259" key="4">
    <source>
        <dbReference type="Pfam" id="PF00394"/>
    </source>
</evidence>
<keyword evidence="2" id="KW-0560">Oxidoreductase</keyword>
<feature type="domain" description="Plastocyanin-like" evidence="5">
    <location>
        <begin position="441"/>
        <end position="544"/>
    </location>
</feature>
<dbReference type="Gene3D" id="2.60.40.420">
    <property type="entry name" value="Cupredoxins - blue copper proteins"/>
    <property type="match status" value="3"/>
</dbReference>
<dbReference type="SUPFAM" id="SSF49503">
    <property type="entry name" value="Cupredoxins"/>
    <property type="match status" value="3"/>
</dbReference>
<reference evidence="7 8" key="1">
    <citation type="submission" date="2019-11" db="EMBL/GenBank/DDBJ databases">
        <title>Agromyces kandeliae sp. nov., isolated from mangrove soil.</title>
        <authorList>
            <person name="Wang R."/>
        </authorList>
    </citation>
    <scope>NUCLEOTIDE SEQUENCE [LARGE SCALE GENOMIC DNA]</scope>
    <source>
        <strain evidence="7 8">Q22</strain>
    </source>
</reference>
<dbReference type="AlphaFoldDB" id="A0A6L5R178"/>
<evidence type="ECO:0000313" key="7">
    <source>
        <dbReference type="EMBL" id="MRX43712.1"/>
    </source>
</evidence>
<proteinExistence type="predicted"/>
<dbReference type="GO" id="GO:0005507">
    <property type="term" value="F:copper ion binding"/>
    <property type="evidence" value="ECO:0007669"/>
    <property type="project" value="InterPro"/>
</dbReference>
<dbReference type="InterPro" id="IPR045087">
    <property type="entry name" value="Cu-oxidase_fam"/>
</dbReference>
<name>A0A6L5R178_9MICO</name>
<accession>A0A6L5R178</accession>
<dbReference type="CDD" id="cd13853">
    <property type="entry name" value="CuRO_1_Tth-MCO_like"/>
    <property type="match status" value="1"/>
</dbReference>
<dbReference type="InterPro" id="IPR011706">
    <property type="entry name" value="Cu-oxidase_C"/>
</dbReference>